<dbReference type="KEGG" id="prn:BW723_06650"/>
<protein>
    <submittedName>
        <fullName evidence="1">Uncharacterized protein</fullName>
    </submittedName>
</protein>
<gene>
    <name evidence="1" type="ORF">LPB301_02840</name>
</gene>
<organism evidence="1 2">
    <name type="scientific">Polaribacter reichenbachii</name>
    <dbReference type="NCBI Taxonomy" id="996801"/>
    <lineage>
        <taxon>Bacteria</taxon>
        <taxon>Pseudomonadati</taxon>
        <taxon>Bacteroidota</taxon>
        <taxon>Flavobacteriia</taxon>
        <taxon>Flavobacteriales</taxon>
        <taxon>Flavobacteriaceae</taxon>
    </lineage>
</organism>
<sequence length="133" mass="14947">MEKQPNDVPKKNKKNTIPLKTAKNWAKRWRKMESSYNKYNDCRAFNIPLLDLQEAIAEGAASVRAYIGVEKMMVEGENVYIEKLMIVGVDKNGKDMISSEDGETLDSESGEIFDFTQPCPENCDPNSPLNGPS</sequence>
<reference evidence="2" key="1">
    <citation type="submission" date="2016-02" db="EMBL/GenBank/DDBJ databases">
        <title>Paenibacillus sp. LPB0068, isolated from Crassostrea gigas.</title>
        <authorList>
            <person name="Shin S.-K."/>
            <person name="Yi H."/>
        </authorList>
    </citation>
    <scope>NUCLEOTIDE SEQUENCE [LARGE SCALE GENOMIC DNA]</scope>
    <source>
        <strain evidence="2">KCTC 23969</strain>
    </source>
</reference>
<dbReference type="OrthoDB" id="797757at2"/>
<dbReference type="STRING" id="996801.BW723_06650"/>
<dbReference type="Proteomes" id="UP000092612">
    <property type="component" value="Unassembled WGS sequence"/>
</dbReference>
<dbReference type="EMBL" id="LSFL01000005">
    <property type="protein sequence ID" value="OBY67291.1"/>
    <property type="molecule type" value="Genomic_DNA"/>
</dbReference>
<evidence type="ECO:0000313" key="2">
    <source>
        <dbReference type="Proteomes" id="UP000092612"/>
    </source>
</evidence>
<dbReference type="AlphaFoldDB" id="A0A1B8U609"/>
<dbReference type="RefSeq" id="WP_068357150.1">
    <property type="nucleotide sequence ID" value="NZ_CP019337.1"/>
</dbReference>
<comment type="caution">
    <text evidence="1">The sequence shown here is derived from an EMBL/GenBank/DDBJ whole genome shotgun (WGS) entry which is preliminary data.</text>
</comment>
<accession>A0A1B8U609</accession>
<evidence type="ECO:0000313" key="1">
    <source>
        <dbReference type="EMBL" id="OBY67291.1"/>
    </source>
</evidence>
<proteinExistence type="predicted"/>
<keyword evidence="2" id="KW-1185">Reference proteome</keyword>
<name>A0A1B8U609_9FLAO</name>